<protein>
    <recommendedName>
        <fullName evidence="4">JmjC domain-containing protein</fullName>
    </recommendedName>
</protein>
<dbReference type="InterPro" id="IPR003347">
    <property type="entry name" value="JmjC_dom"/>
</dbReference>
<dbReference type="PANTHER" id="PTHR13096">
    <property type="entry name" value="MINA53 MYC INDUCED NUCLEAR ANTIGEN"/>
    <property type="match status" value="1"/>
</dbReference>
<dbReference type="InterPro" id="IPR039994">
    <property type="entry name" value="NO66-like"/>
</dbReference>
<keyword evidence="6" id="KW-1185">Reference proteome</keyword>
<gene>
    <name evidence="5" type="ORF">GCM10010358_38180</name>
</gene>
<sequence length="410" mass="44613">MGITAADWTFASLVGDTESFFAQHFDRQPLLRRGALAHRTRDLVTVDQLDDVIALQAVSPAYVRLARNGQGVSSKAYTRTTGDHGTGLAETVVPERVYELFRSGATVSWNHLEHLLPSARHLADAFSDTFACPAEIVGFLTPAGHDGYAPHHDPVDVFVIQIEGTKDWQVWQPPADRRGDSVHYPADRLGEPALRTTLRPGDMLYLPYGTPHAAAAREQVSLHLSVTVAPRRWRDLLVETVQELVRDEAFHDVPFLGDTTAADAADGHHDRVAERYREKVADLCARLTALRPDEETTRLAAAGRARAGAGRPREFTRLAGLDALTAQARVRRTEAPVELGPSLDGKTSLLVNGHRLAVPDAVADTLRALERGGSLPAGKFLADAPEDRSVRAAWQLARLGVLQAVSQTGA</sequence>
<dbReference type="Pfam" id="PF08007">
    <property type="entry name" value="JmjC_2"/>
    <property type="match status" value="1"/>
</dbReference>
<organism evidence="5 6">
    <name type="scientific">Streptomyces minutiscleroticus</name>
    <dbReference type="NCBI Taxonomy" id="68238"/>
    <lineage>
        <taxon>Bacteria</taxon>
        <taxon>Bacillati</taxon>
        <taxon>Actinomycetota</taxon>
        <taxon>Actinomycetes</taxon>
        <taxon>Kitasatosporales</taxon>
        <taxon>Streptomycetaceae</taxon>
        <taxon>Streptomyces</taxon>
    </lineage>
</organism>
<evidence type="ECO:0000313" key="5">
    <source>
        <dbReference type="EMBL" id="GGX80196.1"/>
    </source>
</evidence>
<dbReference type="AlphaFoldDB" id="A0A918NM76"/>
<name>A0A918NM76_9ACTN</name>
<dbReference type="Gene3D" id="2.60.120.650">
    <property type="entry name" value="Cupin"/>
    <property type="match status" value="1"/>
</dbReference>
<keyword evidence="3" id="KW-0408">Iron</keyword>
<dbReference type="GO" id="GO:0046872">
    <property type="term" value="F:metal ion binding"/>
    <property type="evidence" value="ECO:0007669"/>
    <property type="project" value="UniProtKB-KW"/>
</dbReference>
<dbReference type="Proteomes" id="UP000619244">
    <property type="component" value="Unassembled WGS sequence"/>
</dbReference>
<comment type="caution">
    <text evidence="5">The sequence shown here is derived from an EMBL/GenBank/DDBJ whole genome shotgun (WGS) entry which is preliminary data.</text>
</comment>
<proteinExistence type="predicted"/>
<evidence type="ECO:0000259" key="4">
    <source>
        <dbReference type="PROSITE" id="PS51184"/>
    </source>
</evidence>
<evidence type="ECO:0000256" key="1">
    <source>
        <dbReference type="ARBA" id="ARBA00001954"/>
    </source>
</evidence>
<dbReference type="PROSITE" id="PS51184">
    <property type="entry name" value="JMJC"/>
    <property type="match status" value="1"/>
</dbReference>
<accession>A0A918NM76</accession>
<comment type="cofactor">
    <cofactor evidence="1">
        <name>Fe(2+)</name>
        <dbReference type="ChEBI" id="CHEBI:29033"/>
    </cofactor>
</comment>
<dbReference type="PANTHER" id="PTHR13096:SF8">
    <property type="entry name" value="RIBOSOMAL OXYGENASE 1"/>
    <property type="match status" value="1"/>
</dbReference>
<reference evidence="5" key="1">
    <citation type="journal article" date="2014" name="Int. J. Syst. Evol. Microbiol.">
        <title>Complete genome sequence of Corynebacterium casei LMG S-19264T (=DSM 44701T), isolated from a smear-ripened cheese.</title>
        <authorList>
            <consortium name="US DOE Joint Genome Institute (JGI-PGF)"/>
            <person name="Walter F."/>
            <person name="Albersmeier A."/>
            <person name="Kalinowski J."/>
            <person name="Ruckert C."/>
        </authorList>
    </citation>
    <scope>NUCLEOTIDE SEQUENCE</scope>
    <source>
        <strain evidence="5">JCM 4790</strain>
    </source>
</reference>
<reference evidence="5" key="2">
    <citation type="submission" date="2020-09" db="EMBL/GenBank/DDBJ databases">
        <authorList>
            <person name="Sun Q."/>
            <person name="Ohkuma M."/>
        </authorList>
    </citation>
    <scope>NUCLEOTIDE SEQUENCE</scope>
    <source>
        <strain evidence="5">JCM 4790</strain>
    </source>
</reference>
<dbReference type="SUPFAM" id="SSF51197">
    <property type="entry name" value="Clavaminate synthase-like"/>
    <property type="match status" value="1"/>
</dbReference>
<dbReference type="EMBL" id="BMVU01000017">
    <property type="protein sequence ID" value="GGX80196.1"/>
    <property type="molecule type" value="Genomic_DNA"/>
</dbReference>
<dbReference type="RefSeq" id="WP_190191483.1">
    <property type="nucleotide sequence ID" value="NZ_BMVU01000017.1"/>
</dbReference>
<evidence type="ECO:0000256" key="3">
    <source>
        <dbReference type="ARBA" id="ARBA00023004"/>
    </source>
</evidence>
<feature type="domain" description="JmjC" evidence="4">
    <location>
        <begin position="107"/>
        <end position="245"/>
    </location>
</feature>
<dbReference type="SMR" id="A0A918NM76"/>
<evidence type="ECO:0000256" key="2">
    <source>
        <dbReference type="ARBA" id="ARBA00022723"/>
    </source>
</evidence>
<evidence type="ECO:0000313" key="6">
    <source>
        <dbReference type="Proteomes" id="UP000619244"/>
    </source>
</evidence>
<keyword evidence="2" id="KW-0479">Metal-binding</keyword>